<evidence type="ECO:0000313" key="2">
    <source>
        <dbReference type="Proteomes" id="UP000317557"/>
    </source>
</evidence>
<sequence length="357" mass="41890">MNISTDFAHLKPDANKTHDGYEWWYVDGLSKDGQYGFVIIFYHENPFSTQKIKKLETDERELTGSEHPAVSVSVYKNSETIYYSFLEYSARDFDWQEQSLCLKLGKDELRYKLEENEVELELILNQKLASGHSINGAISAKAVRPSSELIKSKSSDLHRWNLLLPSLDFEASFLVDGKEGREELAFGGKGYHDHNTGNEPMKESFRDWYWGRYHFEGLTLVYYLMQKHDGEQFEAWLIDEKNQSVLQRFDEVKLEYFTLNTFGLRSARKIELNSGEVSVNIQSKDKIDDGPFYQRFLGNGVLRYNGQVYGAHGISEYIYPKNIYNKLFWPLVHMRLRQVHQKPHWVQKSALMYPWTW</sequence>
<dbReference type="RefSeq" id="WP_142452900.1">
    <property type="nucleotide sequence ID" value="NZ_FXTP01000001.1"/>
</dbReference>
<dbReference type="Proteomes" id="UP000317557">
    <property type="component" value="Unassembled WGS sequence"/>
</dbReference>
<dbReference type="AlphaFoldDB" id="A0A521AX27"/>
<proteinExistence type="predicted"/>
<keyword evidence="2" id="KW-1185">Reference proteome</keyword>
<dbReference type="CDD" id="cd21471">
    <property type="entry name" value="CrtC-like"/>
    <property type="match status" value="1"/>
</dbReference>
<evidence type="ECO:0008006" key="3">
    <source>
        <dbReference type="Google" id="ProtNLM"/>
    </source>
</evidence>
<dbReference type="SUPFAM" id="SSF159245">
    <property type="entry name" value="AttH-like"/>
    <property type="match status" value="1"/>
</dbReference>
<protein>
    <recommendedName>
        <fullName evidence="3">Hydroxyneurosporene synthase (CrtC)</fullName>
    </recommendedName>
</protein>
<dbReference type="EMBL" id="FXTP01000001">
    <property type="protein sequence ID" value="SMO39100.1"/>
    <property type="molecule type" value="Genomic_DNA"/>
</dbReference>
<evidence type="ECO:0000313" key="1">
    <source>
        <dbReference type="EMBL" id="SMO39100.1"/>
    </source>
</evidence>
<dbReference type="OrthoDB" id="5491608at2"/>
<organism evidence="1 2">
    <name type="scientific">Gracilimonas mengyeensis</name>
    <dbReference type="NCBI Taxonomy" id="1302730"/>
    <lineage>
        <taxon>Bacteria</taxon>
        <taxon>Pseudomonadati</taxon>
        <taxon>Balneolota</taxon>
        <taxon>Balneolia</taxon>
        <taxon>Balneolales</taxon>
        <taxon>Balneolaceae</taxon>
        <taxon>Gracilimonas</taxon>
    </lineage>
</organism>
<name>A0A521AX27_9BACT</name>
<accession>A0A521AX27</accession>
<gene>
    <name evidence="1" type="ORF">SAMN06265219_101397</name>
</gene>
<reference evidence="1 2" key="1">
    <citation type="submission" date="2017-05" db="EMBL/GenBank/DDBJ databases">
        <authorList>
            <person name="Varghese N."/>
            <person name="Submissions S."/>
        </authorList>
    </citation>
    <scope>NUCLEOTIDE SEQUENCE [LARGE SCALE GENOMIC DNA]</scope>
    <source>
        <strain evidence="1 2">DSM 21985</strain>
    </source>
</reference>